<name>A0A0S2K2Q7_9GAMM</name>
<dbReference type="KEGG" id="pphe:PP2015_2295"/>
<proteinExistence type="predicted"/>
<dbReference type="Proteomes" id="UP000061457">
    <property type="component" value="Chromosome I"/>
</dbReference>
<dbReference type="AlphaFoldDB" id="A0A0S2K2Q7"/>
<keyword evidence="2" id="KW-1185">Reference proteome</keyword>
<protein>
    <submittedName>
        <fullName evidence="1">Uncharacterized protein</fullName>
    </submittedName>
</protein>
<sequence length="146" mass="17140">METSCIVEKFESRDPHKIWEATWEILRCNDLDKLSELKAYIPVFSEILAKVEMGGAIRSNAEDTKLSLKYIEQRCQGSCRCYLYSGQNMFNPEKEAELSFVEIVTSQVMKELYEHHFAVTCCECSKKFKVREVHGWHVPWYEWSNA</sequence>
<gene>
    <name evidence="1" type="ORF">PP2015_2295</name>
</gene>
<dbReference type="RefSeq" id="WP_058030499.1">
    <property type="nucleotide sequence ID" value="NZ_CP013187.1"/>
</dbReference>
<dbReference type="EMBL" id="CP013187">
    <property type="protein sequence ID" value="ALO42791.1"/>
    <property type="molecule type" value="Genomic_DNA"/>
</dbReference>
<organism evidence="1 2">
    <name type="scientific">Pseudoalteromonas phenolica</name>
    <dbReference type="NCBI Taxonomy" id="161398"/>
    <lineage>
        <taxon>Bacteria</taxon>
        <taxon>Pseudomonadati</taxon>
        <taxon>Pseudomonadota</taxon>
        <taxon>Gammaproteobacteria</taxon>
        <taxon>Alteromonadales</taxon>
        <taxon>Pseudoalteromonadaceae</taxon>
        <taxon>Pseudoalteromonas</taxon>
    </lineage>
</organism>
<dbReference type="PATRIC" id="fig|161398.10.peg.2342"/>
<evidence type="ECO:0000313" key="2">
    <source>
        <dbReference type="Proteomes" id="UP000061457"/>
    </source>
</evidence>
<accession>A0A0S2K2Q7</accession>
<evidence type="ECO:0000313" key="1">
    <source>
        <dbReference type="EMBL" id="ALO42791.1"/>
    </source>
</evidence>
<reference evidence="1 2" key="1">
    <citation type="submission" date="2015-11" db="EMBL/GenBank/DDBJ databases">
        <authorList>
            <person name="Zhang Y."/>
            <person name="Guo Z."/>
        </authorList>
    </citation>
    <scope>NUCLEOTIDE SEQUENCE [LARGE SCALE GENOMIC DNA]</scope>
    <source>
        <strain evidence="1 2">KCTC 12086</strain>
    </source>
</reference>
<dbReference type="OrthoDB" id="9809458at2"/>